<dbReference type="InterPro" id="IPR003018">
    <property type="entry name" value="GAF"/>
</dbReference>
<dbReference type="Gene3D" id="3.30.450.20">
    <property type="entry name" value="PAS domain"/>
    <property type="match status" value="1"/>
</dbReference>
<dbReference type="EMBL" id="BOQN01000011">
    <property type="protein sequence ID" value="GIM89254.1"/>
    <property type="molecule type" value="Genomic_DNA"/>
</dbReference>
<dbReference type="Proteomes" id="UP000677082">
    <property type="component" value="Unassembled WGS sequence"/>
</dbReference>
<sequence length="402" mass="42509">MTAVSRQGADEDLRALSGQSTAVFAALTGSAHRVETANAAFLATVGEEPARAGGALADLLDQVFRTGEPHVGRDIPVRLGTREAVFDFTGEPRRDAGGAVTGIHLIGVETTQIRHAQRLMAEHRALLEQIARQAPLADVLDGMARCIERLAPQEVLVSVLLADPDGRHLRHGAAPSLPVFYNEAIDGIATGEGVGSCGTAAHRREPVIVTDIATDPFWDDFRELAGQAGVAACWSTPILARDGALLGTFAMYHRIPRVPEDSDLALARVFAGTAALAIERHHDEQARLAAEARARAALDELATAVRAEQELRAAAEQRATAAAELADRMRTAAAAQAARPHPERCQLGGSPGCTAPAEIKLADSWGDAAWGCPAHVEEAIINLRSVFIASEELGGLAAYLNR</sequence>
<evidence type="ECO:0000259" key="1">
    <source>
        <dbReference type="SMART" id="SM00065"/>
    </source>
</evidence>
<dbReference type="Pfam" id="PF13185">
    <property type="entry name" value="GAF_2"/>
    <property type="match status" value="1"/>
</dbReference>
<name>A0A919W0I2_9ACTN</name>
<proteinExistence type="predicted"/>
<gene>
    <name evidence="2" type="ORF">Ato02nite_010470</name>
</gene>
<protein>
    <recommendedName>
        <fullName evidence="1">GAF domain-containing protein</fullName>
    </recommendedName>
</protein>
<comment type="caution">
    <text evidence="2">The sequence shown here is derived from an EMBL/GenBank/DDBJ whole genome shotgun (WGS) entry which is preliminary data.</text>
</comment>
<feature type="domain" description="GAF" evidence="1">
    <location>
        <begin position="122"/>
        <end position="288"/>
    </location>
</feature>
<evidence type="ECO:0000313" key="3">
    <source>
        <dbReference type="Proteomes" id="UP000677082"/>
    </source>
</evidence>
<accession>A0A919W0I2</accession>
<dbReference type="Gene3D" id="3.30.450.40">
    <property type="match status" value="1"/>
</dbReference>
<dbReference type="SMART" id="SM00065">
    <property type="entry name" value="GAF"/>
    <property type="match status" value="1"/>
</dbReference>
<dbReference type="SUPFAM" id="SSF55781">
    <property type="entry name" value="GAF domain-like"/>
    <property type="match status" value="1"/>
</dbReference>
<organism evidence="2 3">
    <name type="scientific">Paractinoplanes toevensis</name>
    <dbReference type="NCBI Taxonomy" id="571911"/>
    <lineage>
        <taxon>Bacteria</taxon>
        <taxon>Bacillati</taxon>
        <taxon>Actinomycetota</taxon>
        <taxon>Actinomycetes</taxon>
        <taxon>Micromonosporales</taxon>
        <taxon>Micromonosporaceae</taxon>
        <taxon>Paractinoplanes</taxon>
    </lineage>
</organism>
<dbReference type="InterPro" id="IPR029016">
    <property type="entry name" value="GAF-like_dom_sf"/>
</dbReference>
<dbReference type="RefSeq" id="WP_213005209.1">
    <property type="nucleotide sequence ID" value="NZ_BOQN01000011.1"/>
</dbReference>
<reference evidence="2 3" key="1">
    <citation type="submission" date="2021-03" db="EMBL/GenBank/DDBJ databases">
        <title>Whole genome shotgun sequence of Actinoplanes toevensis NBRC 105298.</title>
        <authorList>
            <person name="Komaki H."/>
            <person name="Tamura T."/>
        </authorList>
    </citation>
    <scope>NUCLEOTIDE SEQUENCE [LARGE SCALE GENOMIC DNA]</scope>
    <source>
        <strain evidence="2 3">NBRC 105298</strain>
    </source>
</reference>
<evidence type="ECO:0000313" key="2">
    <source>
        <dbReference type="EMBL" id="GIM89254.1"/>
    </source>
</evidence>
<keyword evidence="3" id="KW-1185">Reference proteome</keyword>
<dbReference type="AlphaFoldDB" id="A0A919W0I2"/>